<dbReference type="OrthoDB" id="2420909at2759"/>
<evidence type="ECO:0000256" key="1">
    <source>
        <dbReference type="SAM" id="MobiDB-lite"/>
    </source>
</evidence>
<dbReference type="AlphaFoldDB" id="A0A9N9P1N0"/>
<evidence type="ECO:0000313" key="2">
    <source>
        <dbReference type="EMBL" id="CAG8776153.1"/>
    </source>
</evidence>
<organism evidence="2 3">
    <name type="scientific">Dentiscutata erythropus</name>
    <dbReference type="NCBI Taxonomy" id="1348616"/>
    <lineage>
        <taxon>Eukaryota</taxon>
        <taxon>Fungi</taxon>
        <taxon>Fungi incertae sedis</taxon>
        <taxon>Mucoromycota</taxon>
        <taxon>Glomeromycotina</taxon>
        <taxon>Glomeromycetes</taxon>
        <taxon>Diversisporales</taxon>
        <taxon>Gigasporaceae</taxon>
        <taxon>Dentiscutata</taxon>
    </lineage>
</organism>
<evidence type="ECO:0000313" key="3">
    <source>
        <dbReference type="Proteomes" id="UP000789405"/>
    </source>
</evidence>
<feature type="region of interest" description="Disordered" evidence="1">
    <location>
        <begin position="1"/>
        <end position="31"/>
    </location>
</feature>
<dbReference type="Proteomes" id="UP000789405">
    <property type="component" value="Unassembled WGS sequence"/>
</dbReference>
<proteinExistence type="predicted"/>
<comment type="caution">
    <text evidence="2">The sequence shown here is derived from an EMBL/GenBank/DDBJ whole genome shotgun (WGS) entry which is preliminary data.</text>
</comment>
<name>A0A9N9P1N0_9GLOM</name>
<keyword evidence="3" id="KW-1185">Reference proteome</keyword>
<sequence length="248" mass="27500">NFKRSANDKISTIAKPAKRGHKKKENFDPSTNINYLQVKPNNVNKRDCKKKQEIVASSSSQIIDKLLNNANNLQNDDEEVISVGELSQSALTSPRQLLPVLESRISPTQIMSQITIPSRQLSPALELRVVSPRQLSPTLGLRANAQNNFVPSNQLPINLILTSSRMLLTSDSNFSNNTLAADGSQFIFSNSMTLITAPNQDDKAKASQDCLEELKCLFLCVRNPPKKAIENLIRQVIKCDLNSTESIE</sequence>
<reference evidence="2" key="1">
    <citation type="submission" date="2021-06" db="EMBL/GenBank/DDBJ databases">
        <authorList>
            <person name="Kallberg Y."/>
            <person name="Tangrot J."/>
            <person name="Rosling A."/>
        </authorList>
    </citation>
    <scope>NUCLEOTIDE SEQUENCE</scope>
    <source>
        <strain evidence="2">MA453B</strain>
    </source>
</reference>
<protein>
    <submittedName>
        <fullName evidence="2">3000_t:CDS:1</fullName>
    </submittedName>
</protein>
<accession>A0A9N9P1N0</accession>
<gene>
    <name evidence="2" type="ORF">DERYTH_LOCUS19175</name>
</gene>
<feature type="non-terminal residue" evidence="2">
    <location>
        <position position="1"/>
    </location>
</feature>
<dbReference type="EMBL" id="CAJVPY010020576">
    <property type="protein sequence ID" value="CAG8776153.1"/>
    <property type="molecule type" value="Genomic_DNA"/>
</dbReference>